<gene>
    <name evidence="3" type="ORF">NRB56_18070</name>
</gene>
<evidence type="ECO:0000313" key="4">
    <source>
        <dbReference type="Proteomes" id="UP000431401"/>
    </source>
</evidence>
<dbReference type="RefSeq" id="WP_153340213.1">
    <property type="nucleotide sequence ID" value="NZ_WEGI01000003.1"/>
</dbReference>
<dbReference type="Proteomes" id="UP000431401">
    <property type="component" value="Unassembled WGS sequence"/>
</dbReference>
<comment type="similarity">
    <text evidence="1">Belongs to the AHA1 family.</text>
</comment>
<organism evidence="3 4">
    <name type="scientific">Nocardia aurantia</name>
    <dbReference type="NCBI Taxonomy" id="2585199"/>
    <lineage>
        <taxon>Bacteria</taxon>
        <taxon>Bacillati</taxon>
        <taxon>Actinomycetota</taxon>
        <taxon>Actinomycetes</taxon>
        <taxon>Mycobacteriales</taxon>
        <taxon>Nocardiaceae</taxon>
        <taxon>Nocardia</taxon>
    </lineage>
</organism>
<evidence type="ECO:0000313" key="3">
    <source>
        <dbReference type="EMBL" id="MQY26245.1"/>
    </source>
</evidence>
<dbReference type="AlphaFoldDB" id="A0A7K0DKB2"/>
<dbReference type="SUPFAM" id="SSF55961">
    <property type="entry name" value="Bet v1-like"/>
    <property type="match status" value="1"/>
</dbReference>
<sequence>MDAPKVVHAVEIASLPELVWVALTDAEVTARYRDRRTVAEWERGGVWRQQRRDGTADFLGTILEVDRPRRFAHTWARPGETGAAERTSVVEVDIAFSGPRVRVTVTHRDLPDDQLDEAARIWTRLLTDLRAYLESGDPLD</sequence>
<reference evidence="3 4" key="1">
    <citation type="submission" date="2019-10" db="EMBL/GenBank/DDBJ databases">
        <title>Nocardia macrotermitis sp. nov. and Nocardia aurantia sp. nov., isolated from the gut of fungus growing-termite Macrotermes natalensis.</title>
        <authorList>
            <person name="Benndorf R."/>
            <person name="Schwitalla J."/>
            <person name="Martin K."/>
            <person name="De Beer W."/>
            <person name="Kaster A.-K."/>
            <person name="Vollmers J."/>
            <person name="Poulsen M."/>
            <person name="Beemelmanns C."/>
        </authorList>
    </citation>
    <scope>NUCLEOTIDE SEQUENCE [LARGE SCALE GENOMIC DNA]</scope>
    <source>
        <strain evidence="3 4">RB56</strain>
    </source>
</reference>
<evidence type="ECO:0000259" key="2">
    <source>
        <dbReference type="Pfam" id="PF08327"/>
    </source>
</evidence>
<evidence type="ECO:0000256" key="1">
    <source>
        <dbReference type="ARBA" id="ARBA00006817"/>
    </source>
</evidence>
<name>A0A7K0DKB2_9NOCA</name>
<comment type="caution">
    <text evidence="3">The sequence shown here is derived from an EMBL/GenBank/DDBJ whole genome shotgun (WGS) entry which is preliminary data.</text>
</comment>
<dbReference type="EMBL" id="WEGI01000003">
    <property type="protein sequence ID" value="MQY26245.1"/>
    <property type="molecule type" value="Genomic_DNA"/>
</dbReference>
<dbReference type="OrthoDB" id="9803476at2"/>
<proteinExistence type="inferred from homology"/>
<dbReference type="InterPro" id="IPR023393">
    <property type="entry name" value="START-like_dom_sf"/>
</dbReference>
<dbReference type="Gene3D" id="3.30.530.20">
    <property type="match status" value="1"/>
</dbReference>
<keyword evidence="4" id="KW-1185">Reference proteome</keyword>
<feature type="domain" description="Activator of Hsp90 ATPase homologue 1/2-like C-terminal" evidence="2">
    <location>
        <begin position="16"/>
        <end position="134"/>
    </location>
</feature>
<accession>A0A7K0DKB2</accession>
<protein>
    <recommendedName>
        <fullName evidence="2">Activator of Hsp90 ATPase homologue 1/2-like C-terminal domain-containing protein</fullName>
    </recommendedName>
</protein>
<dbReference type="InterPro" id="IPR013538">
    <property type="entry name" value="ASHA1/2-like_C"/>
</dbReference>
<dbReference type="Pfam" id="PF08327">
    <property type="entry name" value="AHSA1"/>
    <property type="match status" value="1"/>
</dbReference>